<reference evidence="1" key="1">
    <citation type="journal article" date="2023" name="G3 (Bethesda)">
        <title>A reference genome for the long-term kleptoplast-retaining sea slug Elysia crispata morphotype clarki.</title>
        <authorList>
            <person name="Eastman K.E."/>
            <person name="Pendleton A.L."/>
            <person name="Shaikh M.A."/>
            <person name="Suttiyut T."/>
            <person name="Ogas R."/>
            <person name="Tomko P."/>
            <person name="Gavelis G."/>
            <person name="Widhalm J.R."/>
            <person name="Wisecaver J.H."/>
        </authorList>
    </citation>
    <scope>NUCLEOTIDE SEQUENCE</scope>
    <source>
        <strain evidence="1">ECLA1</strain>
    </source>
</reference>
<accession>A0AAE0YG28</accession>
<gene>
    <name evidence="1" type="ORF">RRG08_018719</name>
</gene>
<dbReference type="Proteomes" id="UP001283361">
    <property type="component" value="Unassembled WGS sequence"/>
</dbReference>
<keyword evidence="2" id="KW-1185">Reference proteome</keyword>
<name>A0AAE0YG28_9GAST</name>
<dbReference type="AlphaFoldDB" id="A0AAE0YG28"/>
<evidence type="ECO:0000313" key="1">
    <source>
        <dbReference type="EMBL" id="KAK3744093.1"/>
    </source>
</evidence>
<proteinExistence type="predicted"/>
<evidence type="ECO:0000313" key="2">
    <source>
        <dbReference type="Proteomes" id="UP001283361"/>
    </source>
</evidence>
<dbReference type="EMBL" id="JAWDGP010006277">
    <property type="protein sequence ID" value="KAK3744093.1"/>
    <property type="molecule type" value="Genomic_DNA"/>
</dbReference>
<sequence length="191" mass="21286">MEIAAVAGINFSLGDPDQDKTRQLLQILVFNLWLLAPRGTKSTLLSVKPPKFIPEEAILRRHDEGIGYSRTCDVTCRAGEAEDLRRGIDNSFRQAEGVEDMITSEDAVVKSDQLVGEVNRLSWPGKGIGMDALTSLERTKLESLFTRRVVRCLTLFKVVTFAACQLKRGQLDPLKQIKIVPGQPLSTRHCH</sequence>
<comment type="caution">
    <text evidence="1">The sequence shown here is derived from an EMBL/GenBank/DDBJ whole genome shotgun (WGS) entry which is preliminary data.</text>
</comment>
<protein>
    <submittedName>
        <fullName evidence="1">Uncharacterized protein</fullName>
    </submittedName>
</protein>
<organism evidence="1 2">
    <name type="scientific">Elysia crispata</name>
    <name type="common">lettuce slug</name>
    <dbReference type="NCBI Taxonomy" id="231223"/>
    <lineage>
        <taxon>Eukaryota</taxon>
        <taxon>Metazoa</taxon>
        <taxon>Spiralia</taxon>
        <taxon>Lophotrochozoa</taxon>
        <taxon>Mollusca</taxon>
        <taxon>Gastropoda</taxon>
        <taxon>Heterobranchia</taxon>
        <taxon>Euthyneura</taxon>
        <taxon>Panpulmonata</taxon>
        <taxon>Sacoglossa</taxon>
        <taxon>Placobranchoidea</taxon>
        <taxon>Plakobranchidae</taxon>
        <taxon>Elysia</taxon>
    </lineage>
</organism>